<organism evidence="1 2">
    <name type="scientific">Camellia lanceoleosa</name>
    <dbReference type="NCBI Taxonomy" id="1840588"/>
    <lineage>
        <taxon>Eukaryota</taxon>
        <taxon>Viridiplantae</taxon>
        <taxon>Streptophyta</taxon>
        <taxon>Embryophyta</taxon>
        <taxon>Tracheophyta</taxon>
        <taxon>Spermatophyta</taxon>
        <taxon>Magnoliopsida</taxon>
        <taxon>eudicotyledons</taxon>
        <taxon>Gunneridae</taxon>
        <taxon>Pentapetalae</taxon>
        <taxon>asterids</taxon>
        <taxon>Ericales</taxon>
        <taxon>Theaceae</taxon>
        <taxon>Camellia</taxon>
    </lineage>
</organism>
<dbReference type="EMBL" id="CM045767">
    <property type="protein sequence ID" value="KAI7998568.1"/>
    <property type="molecule type" value="Genomic_DNA"/>
</dbReference>
<protein>
    <submittedName>
        <fullName evidence="1">FRIGIDA-like protein 3</fullName>
    </submittedName>
</protein>
<evidence type="ECO:0000313" key="2">
    <source>
        <dbReference type="Proteomes" id="UP001060215"/>
    </source>
</evidence>
<gene>
    <name evidence="1" type="ORF">LOK49_LG10G01856</name>
</gene>
<reference evidence="1 2" key="1">
    <citation type="journal article" date="2022" name="Plant J.">
        <title>Chromosome-level genome of Camellia lanceoleosa provides a valuable resource for understanding genome evolution and self-incompatibility.</title>
        <authorList>
            <person name="Gong W."/>
            <person name="Xiao S."/>
            <person name="Wang L."/>
            <person name="Liao Z."/>
            <person name="Chang Y."/>
            <person name="Mo W."/>
            <person name="Hu G."/>
            <person name="Li W."/>
            <person name="Zhao G."/>
            <person name="Zhu H."/>
            <person name="Hu X."/>
            <person name="Ji K."/>
            <person name="Xiang X."/>
            <person name="Song Q."/>
            <person name="Yuan D."/>
            <person name="Jin S."/>
            <person name="Zhang L."/>
        </authorList>
    </citation>
    <scope>NUCLEOTIDE SEQUENCE [LARGE SCALE GENOMIC DNA]</scope>
    <source>
        <strain evidence="1">SQ_2022a</strain>
    </source>
</reference>
<sequence>MPAISAELSVALESATEPGHLILASLEGFYPPDDTTQEGDKKDAAHQGMRRSSLMFVEAMAALMARADQGADHLLNPEIKQQAKAIADQWKPKLAGMGINAATNGKSLEAEAFLQLLGTFRILSELDEDELCKLVLAVAHQRRAPELCRSLGLTHKVPVVIEALVNCGKQIDAVHFIHAFQLTESFPPVPLLKTYLKDLRNSQRKPGSFGNAAGALNSQHLRAVIGCVEQYNLETDCPLAPLQKRVTS</sequence>
<accession>A0ACC0GD90</accession>
<evidence type="ECO:0000313" key="1">
    <source>
        <dbReference type="EMBL" id="KAI7998568.1"/>
    </source>
</evidence>
<comment type="caution">
    <text evidence="1">The sequence shown here is derived from an EMBL/GenBank/DDBJ whole genome shotgun (WGS) entry which is preliminary data.</text>
</comment>
<dbReference type="Proteomes" id="UP001060215">
    <property type="component" value="Chromosome 10"/>
</dbReference>
<proteinExistence type="predicted"/>
<name>A0ACC0GD90_9ERIC</name>
<keyword evidence="2" id="KW-1185">Reference proteome</keyword>